<gene>
    <name evidence="2" type="ordered locus">Smar_0697</name>
</gene>
<proteinExistence type="predicted"/>
<dbReference type="RefSeq" id="WP_011838992.1">
    <property type="nucleotide sequence ID" value="NC_009033.1"/>
</dbReference>
<feature type="domain" description="Nucleoside phosphorylase" evidence="1">
    <location>
        <begin position="15"/>
        <end position="226"/>
    </location>
</feature>
<evidence type="ECO:0000313" key="3">
    <source>
        <dbReference type="Proteomes" id="UP000000254"/>
    </source>
</evidence>
<keyword evidence="2" id="KW-0808">Transferase</keyword>
<accession>A3DME1</accession>
<dbReference type="KEGG" id="smr:Smar_0697"/>
<dbReference type="Proteomes" id="UP000000254">
    <property type="component" value="Chromosome"/>
</dbReference>
<reference evidence="3" key="1">
    <citation type="journal article" date="2009" name="BMC Genomics">
        <title>The complete genome sequence of Staphylothermus marinus reveals differences in sulfur metabolism among heterotrophic Crenarchaeota.</title>
        <authorList>
            <person name="Anderson I.J."/>
            <person name="Dharmarajan L."/>
            <person name="Rodriguez J."/>
            <person name="Hooper S."/>
            <person name="Porat I."/>
            <person name="Ulrich L.E."/>
            <person name="Elkins J.G."/>
            <person name="Mavromatis K."/>
            <person name="Sun H."/>
            <person name="Land M."/>
            <person name="Lapidus A."/>
            <person name="Lucas S."/>
            <person name="Barry K."/>
            <person name="Huber H."/>
            <person name="Zhulin I.B."/>
            <person name="Whitman W.B."/>
            <person name="Mukhopadhyay B."/>
            <person name="Woese C."/>
            <person name="Bristow J."/>
            <person name="Kyrpides N."/>
        </authorList>
    </citation>
    <scope>NUCLEOTIDE SEQUENCE [LARGE SCALE GENOMIC DNA]</scope>
    <source>
        <strain evidence="3">ATCC 43588 / DSM 3639 / JCM 9404 / F1</strain>
    </source>
</reference>
<keyword evidence="3" id="KW-1185">Reference proteome</keyword>
<dbReference type="HOGENOM" id="CLU_068457_0_1_2"/>
<dbReference type="STRING" id="399550.Smar_0697"/>
<protein>
    <submittedName>
        <fullName evidence="2">Purine-nucleoside phosphorylase</fullName>
        <ecNumber evidence="2">2.4.2.1</ecNumber>
    </submittedName>
</protein>
<dbReference type="SUPFAM" id="SSF53167">
    <property type="entry name" value="Purine and uridine phosphorylases"/>
    <property type="match status" value="1"/>
</dbReference>
<dbReference type="OrthoDB" id="372263at2157"/>
<dbReference type="GO" id="GO:0009116">
    <property type="term" value="P:nucleoside metabolic process"/>
    <property type="evidence" value="ECO:0007669"/>
    <property type="project" value="InterPro"/>
</dbReference>
<dbReference type="eggNOG" id="arCOG01324">
    <property type="taxonomic scope" value="Archaea"/>
</dbReference>
<dbReference type="GeneID" id="4907805"/>
<sequence>MKPALLKDVAGVSDLVIVMGDPDRVYLLSTLLENPKIIYDRRGIVVVNGEYKGRKITLASHGIGCPMASIILEELGMLGAKTIIRIGTAGSLVENIGLGDIVLVAGAGYMLNGCGNNMYSPEINGGTSPDPLLLSEIYHYLSHYNIKPHIGLVFTSDAFYAEENIIDKLTNKGFIAVDMETAILYMLGWMRKWRTLSILVVSNSLVKKTPLLTTYELAEKFVELAKLVLEYLARNTQH</sequence>
<dbReference type="InterPro" id="IPR000845">
    <property type="entry name" value="Nucleoside_phosphorylase_d"/>
</dbReference>
<dbReference type="CDD" id="cd17764">
    <property type="entry name" value="MTAP_SsMTAPI_like"/>
    <property type="match status" value="1"/>
</dbReference>
<keyword evidence="2" id="KW-0328">Glycosyltransferase</keyword>
<organism evidence="2 3">
    <name type="scientific">Staphylothermus marinus (strain ATCC 43588 / DSM 3639 / JCM 9404 / F1)</name>
    <dbReference type="NCBI Taxonomy" id="399550"/>
    <lineage>
        <taxon>Archaea</taxon>
        <taxon>Thermoproteota</taxon>
        <taxon>Thermoprotei</taxon>
        <taxon>Desulfurococcales</taxon>
        <taxon>Desulfurococcaceae</taxon>
        <taxon>Staphylothermus</taxon>
    </lineage>
</organism>
<dbReference type="EC" id="2.4.2.1" evidence="2"/>
<evidence type="ECO:0000259" key="1">
    <source>
        <dbReference type="Pfam" id="PF01048"/>
    </source>
</evidence>
<dbReference type="EMBL" id="CP000575">
    <property type="protein sequence ID" value="ABN69801.1"/>
    <property type="molecule type" value="Genomic_DNA"/>
</dbReference>
<dbReference type="PANTHER" id="PTHR43691">
    <property type="entry name" value="URIDINE PHOSPHORYLASE"/>
    <property type="match status" value="1"/>
</dbReference>
<dbReference type="Gene3D" id="3.40.50.1580">
    <property type="entry name" value="Nucleoside phosphorylase domain"/>
    <property type="match status" value="1"/>
</dbReference>
<dbReference type="AlphaFoldDB" id="A3DME1"/>
<reference evidence="2 3" key="2">
    <citation type="journal article" date="2009" name="Stand. Genomic Sci.">
        <title>Complete genome sequence of Staphylothermus marinus Stetter and Fiala 1986 type strain F1.</title>
        <authorList>
            <person name="Anderson I.J."/>
            <person name="Sun H."/>
            <person name="Lapidus A."/>
            <person name="Copeland A."/>
            <person name="Glavina Del Rio T."/>
            <person name="Tice H."/>
            <person name="Dalin E."/>
            <person name="Lucas S."/>
            <person name="Barry K."/>
            <person name="Land M."/>
            <person name="Richardson P."/>
            <person name="Huber H."/>
            <person name="Kyrpides N.C."/>
        </authorList>
    </citation>
    <scope>NUCLEOTIDE SEQUENCE [LARGE SCALE GENOMIC DNA]</scope>
    <source>
        <strain evidence="3">ATCC 43588 / DSM 3639 / JCM 9404 / F1</strain>
    </source>
</reference>
<evidence type="ECO:0000313" key="2">
    <source>
        <dbReference type="EMBL" id="ABN69801.1"/>
    </source>
</evidence>
<dbReference type="InterPro" id="IPR035994">
    <property type="entry name" value="Nucleoside_phosphorylase_sf"/>
</dbReference>
<dbReference type="GO" id="GO:0004731">
    <property type="term" value="F:purine-nucleoside phosphorylase activity"/>
    <property type="evidence" value="ECO:0007669"/>
    <property type="project" value="UniProtKB-EC"/>
</dbReference>
<name>A3DME1_STAMF</name>
<dbReference type="Pfam" id="PF01048">
    <property type="entry name" value="PNP_UDP_1"/>
    <property type="match status" value="1"/>
</dbReference>
<dbReference type="PANTHER" id="PTHR43691:SF11">
    <property type="entry name" value="FI09636P-RELATED"/>
    <property type="match status" value="1"/>
</dbReference>
<dbReference type="GO" id="GO:0005829">
    <property type="term" value="C:cytosol"/>
    <property type="evidence" value="ECO:0007669"/>
    <property type="project" value="TreeGrafter"/>
</dbReference>